<reference evidence="1 2" key="1">
    <citation type="submission" date="2015-07" db="EMBL/GenBank/DDBJ databases">
        <title>Draft Genome Sequence of Malassezia furfur CBS1878 and Malassezia pachydermatis CBS1879.</title>
        <authorList>
            <person name="Triana S."/>
            <person name="Ohm R."/>
            <person name="Gonzalez A."/>
            <person name="DeCock H."/>
            <person name="Restrepo S."/>
            <person name="Celis A."/>
        </authorList>
    </citation>
    <scope>NUCLEOTIDE SEQUENCE [LARGE SCALE GENOMIC DNA]</scope>
    <source>
        <strain evidence="1 2">CBS 1879</strain>
    </source>
</reference>
<dbReference type="Pfam" id="PF08700">
    <property type="entry name" value="VPS51_Exo84_N"/>
    <property type="match status" value="1"/>
</dbReference>
<sequence>MATSSKAHSLKAFYGLHSETQAESAQATEPIPPPKPTLHELTTTKNLHDLMQMSAGMLDGIRDLYADRQSLVYNHHQELVAASETVGHMHKGIQGLAASRAALADQVAKATTQPLTELDTATPASSPGMIDWAKDVDAVAHTPLRLRQLMHANATTEAQTAYEESAPALEAWAHAGVVGAQDLQREAHEIVRPISATT</sequence>
<dbReference type="AlphaFoldDB" id="A0A0M9VMT3"/>
<gene>
    <name evidence="1" type="ORF">Malapachy_0412</name>
</gene>
<evidence type="ECO:0000313" key="2">
    <source>
        <dbReference type="Proteomes" id="UP000037751"/>
    </source>
</evidence>
<dbReference type="STRING" id="77020.A0A0M9VMT3"/>
<dbReference type="OrthoDB" id="203678at2759"/>
<dbReference type="RefSeq" id="XP_017990234.1">
    <property type="nucleotide sequence ID" value="XM_018134933.1"/>
</dbReference>
<accession>A0A0M9VMT3</accession>
<dbReference type="GeneID" id="28726808"/>
<dbReference type="VEuPathDB" id="FungiDB:Malapachy_0412"/>
<comment type="caution">
    <text evidence="1">The sequence shown here is derived from an EMBL/GenBank/DDBJ whole genome shotgun (WGS) entry which is preliminary data.</text>
</comment>
<organism evidence="1 2">
    <name type="scientific">Malassezia pachydermatis</name>
    <dbReference type="NCBI Taxonomy" id="77020"/>
    <lineage>
        <taxon>Eukaryota</taxon>
        <taxon>Fungi</taxon>
        <taxon>Dikarya</taxon>
        <taxon>Basidiomycota</taxon>
        <taxon>Ustilaginomycotina</taxon>
        <taxon>Malasseziomycetes</taxon>
        <taxon>Malasseziales</taxon>
        <taxon>Malasseziaceae</taxon>
        <taxon>Malassezia</taxon>
    </lineage>
</organism>
<keyword evidence="2" id="KW-1185">Reference proteome</keyword>
<proteinExistence type="predicted"/>
<name>A0A0M9VMT3_9BASI</name>
<dbReference type="EMBL" id="LGAV01000010">
    <property type="protein sequence ID" value="KOS12602.1"/>
    <property type="molecule type" value="Genomic_DNA"/>
</dbReference>
<protein>
    <submittedName>
        <fullName evidence="1">Uncharacterized protein</fullName>
    </submittedName>
</protein>
<dbReference type="Proteomes" id="UP000037751">
    <property type="component" value="Unassembled WGS sequence"/>
</dbReference>
<evidence type="ECO:0000313" key="1">
    <source>
        <dbReference type="EMBL" id="KOS12602.1"/>
    </source>
</evidence>